<keyword evidence="2" id="KW-1185">Reference proteome</keyword>
<dbReference type="EMBL" id="CP053661">
    <property type="protein sequence ID" value="QKD81502.1"/>
    <property type="molecule type" value="Genomic_DNA"/>
</dbReference>
<organism evidence="1 2">
    <name type="scientific">Thermoleptolyngbya sichuanensis A183</name>
    <dbReference type="NCBI Taxonomy" id="2737172"/>
    <lineage>
        <taxon>Bacteria</taxon>
        <taxon>Bacillati</taxon>
        <taxon>Cyanobacteriota</taxon>
        <taxon>Cyanophyceae</taxon>
        <taxon>Oculatellales</taxon>
        <taxon>Oculatellaceae</taxon>
        <taxon>Thermoleptolyngbya</taxon>
        <taxon>Thermoleptolyngbya sichuanensis</taxon>
    </lineage>
</organism>
<reference evidence="1 2" key="1">
    <citation type="submission" date="2020-05" db="EMBL/GenBank/DDBJ databases">
        <title>Complete genome sequence of of a novel Thermoleptolyngbya strain isolated from hot springs of Ganzi, Sichuan China.</title>
        <authorList>
            <person name="Tang J."/>
            <person name="Daroch M."/>
            <person name="Li L."/>
            <person name="Waleron K."/>
            <person name="Waleron M."/>
            <person name="Waleron M."/>
        </authorList>
    </citation>
    <scope>NUCLEOTIDE SEQUENCE [LARGE SCALE GENOMIC DNA]</scope>
    <source>
        <strain evidence="1 2">PKUAC-SCTA183</strain>
    </source>
</reference>
<dbReference type="AlphaFoldDB" id="A0A6M8B5X3"/>
<name>A0A6M8B5X3_9CYAN</name>
<accession>A0A6M8B5X3</accession>
<evidence type="ECO:0000313" key="2">
    <source>
        <dbReference type="Proteomes" id="UP000505210"/>
    </source>
</evidence>
<evidence type="ECO:0000313" key="1">
    <source>
        <dbReference type="EMBL" id="QKD81502.1"/>
    </source>
</evidence>
<dbReference type="RefSeq" id="WP_172353900.1">
    <property type="nucleotide sequence ID" value="NZ_CP053661.1"/>
</dbReference>
<gene>
    <name evidence="1" type="ORF">HPC62_04265</name>
</gene>
<proteinExistence type="predicted"/>
<protein>
    <submittedName>
        <fullName evidence="1">Uncharacterized protein</fullName>
    </submittedName>
</protein>
<dbReference type="KEGG" id="theu:HPC62_04265"/>
<sequence>MTERIPRSVHYTTLNLLKVLAAKGDPDAIAALQRSDEADIEIVDDDSEGEILIQVQDESSTYLITEHGVSKLDSTGDLLEAWGIEPEGLNHLQDEDPNTSDEA</sequence>
<dbReference type="Proteomes" id="UP000505210">
    <property type="component" value="Chromosome"/>
</dbReference>